<dbReference type="InterPro" id="IPR009057">
    <property type="entry name" value="Homeodomain-like_sf"/>
</dbReference>
<reference evidence="4 5" key="2">
    <citation type="submission" date="2020-06" db="EMBL/GenBank/DDBJ databases">
        <title>Antribacter stalactiti gen. nov., sp. nov., a new member of the family Nacardiaceae isolated from a cave.</title>
        <authorList>
            <person name="Kim I.S."/>
        </authorList>
    </citation>
    <scope>NUCLEOTIDE SEQUENCE [LARGE SCALE GENOMIC DNA]</scope>
    <source>
        <strain evidence="4 5">YC2-7</strain>
    </source>
</reference>
<reference evidence="4 5" key="1">
    <citation type="submission" date="2019-05" db="EMBL/GenBank/DDBJ databases">
        <authorList>
            <person name="Lee S.D."/>
        </authorList>
    </citation>
    <scope>NUCLEOTIDE SEQUENCE [LARGE SCALE GENOMIC DNA]</scope>
    <source>
        <strain evidence="4 5">YC2-7</strain>
    </source>
</reference>
<dbReference type="InterPro" id="IPR001647">
    <property type="entry name" value="HTH_TetR"/>
</dbReference>
<comment type="caution">
    <text evidence="4">The sequence shown here is derived from an EMBL/GenBank/DDBJ whole genome shotgun (WGS) entry which is preliminary data.</text>
</comment>
<evidence type="ECO:0000259" key="3">
    <source>
        <dbReference type="PROSITE" id="PS50977"/>
    </source>
</evidence>
<gene>
    <name evidence="4" type="ORF">FGL95_20990</name>
</gene>
<dbReference type="AlphaFoldDB" id="A0A848KIB1"/>
<evidence type="ECO:0000313" key="4">
    <source>
        <dbReference type="EMBL" id="NMN97516.1"/>
    </source>
</evidence>
<dbReference type="EMBL" id="VCQU01000007">
    <property type="protein sequence ID" value="NMN97516.1"/>
    <property type="molecule type" value="Genomic_DNA"/>
</dbReference>
<dbReference type="SUPFAM" id="SSF46689">
    <property type="entry name" value="Homeodomain-like"/>
    <property type="match status" value="1"/>
</dbReference>
<dbReference type="Gene3D" id="1.10.357.10">
    <property type="entry name" value="Tetracycline Repressor, domain 2"/>
    <property type="match status" value="1"/>
</dbReference>
<dbReference type="PROSITE" id="PS50977">
    <property type="entry name" value="HTH_TETR_2"/>
    <property type="match status" value="1"/>
</dbReference>
<protein>
    <submittedName>
        <fullName evidence="4">TetR/AcrR family transcriptional regulator</fullName>
    </submittedName>
</protein>
<keyword evidence="5" id="KW-1185">Reference proteome</keyword>
<dbReference type="InterPro" id="IPR050624">
    <property type="entry name" value="HTH-type_Tx_Regulator"/>
</dbReference>
<evidence type="ECO:0000313" key="5">
    <source>
        <dbReference type="Proteomes" id="UP000535543"/>
    </source>
</evidence>
<dbReference type="PANTHER" id="PTHR43479:SF11">
    <property type="entry name" value="ACREF_ENVCD OPERON REPRESSOR-RELATED"/>
    <property type="match status" value="1"/>
</dbReference>
<name>A0A848KIB1_9NOCA</name>
<accession>A0A848KIB1</accession>
<dbReference type="Proteomes" id="UP000535543">
    <property type="component" value="Unassembled WGS sequence"/>
</dbReference>
<dbReference type="GO" id="GO:0003677">
    <property type="term" value="F:DNA binding"/>
    <property type="evidence" value="ECO:0007669"/>
    <property type="project" value="UniProtKB-UniRule"/>
</dbReference>
<evidence type="ECO:0000256" key="1">
    <source>
        <dbReference type="ARBA" id="ARBA00023125"/>
    </source>
</evidence>
<feature type="DNA-binding region" description="H-T-H motif" evidence="2">
    <location>
        <begin position="44"/>
        <end position="63"/>
    </location>
</feature>
<evidence type="ECO:0000256" key="2">
    <source>
        <dbReference type="PROSITE-ProRule" id="PRU00335"/>
    </source>
</evidence>
<sequence>MNDSTAVVRTFRGVSAAERVRLRRDALLDAGLSALADGTRASVTVDDVSARAGLSKRYFYEHFHTRNDLFVALGERLVDEVTAAARAAIATPAPDMLSRVQEMVGSVVSVLISDTRNARLFVDMMGGDERKDTVGRAEHAIAAMLIDAVVSDIEVTEKERIRLDVAALMLIVGAAQAISDWVDGGIELSRAELIEEIVRMVAAAIRTVRPDL</sequence>
<dbReference type="Pfam" id="PF00440">
    <property type="entry name" value="TetR_N"/>
    <property type="match status" value="1"/>
</dbReference>
<keyword evidence="1 2" id="KW-0238">DNA-binding</keyword>
<feature type="domain" description="HTH tetR-type" evidence="3">
    <location>
        <begin position="21"/>
        <end position="81"/>
    </location>
</feature>
<organism evidence="4 5">
    <name type="scientific">Antrihabitans stalactiti</name>
    <dbReference type="NCBI Taxonomy" id="2584121"/>
    <lineage>
        <taxon>Bacteria</taxon>
        <taxon>Bacillati</taxon>
        <taxon>Actinomycetota</taxon>
        <taxon>Actinomycetes</taxon>
        <taxon>Mycobacteriales</taxon>
        <taxon>Nocardiaceae</taxon>
        <taxon>Antrihabitans</taxon>
    </lineage>
</organism>
<dbReference type="PANTHER" id="PTHR43479">
    <property type="entry name" value="ACREF/ENVCD OPERON REPRESSOR-RELATED"/>
    <property type="match status" value="1"/>
</dbReference>
<dbReference type="RefSeq" id="WP_169590424.1">
    <property type="nucleotide sequence ID" value="NZ_VCQU01000007.1"/>
</dbReference>
<proteinExistence type="predicted"/>